<comment type="caution">
    <text evidence="2">The sequence shown here is derived from an EMBL/GenBank/DDBJ whole genome shotgun (WGS) entry which is preliminary data.</text>
</comment>
<evidence type="ECO:0000256" key="1">
    <source>
        <dbReference type="SAM" id="MobiDB-lite"/>
    </source>
</evidence>
<dbReference type="AlphaFoldDB" id="A0A4C1XZ30"/>
<reference evidence="2 3" key="1">
    <citation type="journal article" date="2019" name="Commun. Biol.">
        <title>The bagworm genome reveals a unique fibroin gene that provides high tensile strength.</title>
        <authorList>
            <person name="Kono N."/>
            <person name="Nakamura H."/>
            <person name="Ohtoshi R."/>
            <person name="Tomita M."/>
            <person name="Numata K."/>
            <person name="Arakawa K."/>
        </authorList>
    </citation>
    <scope>NUCLEOTIDE SEQUENCE [LARGE SCALE GENOMIC DNA]</scope>
</reference>
<sequence length="87" mass="9557">MSPTRYPGCRTNVRSEAQGESVAEYTPQRDESGRGVRARVGGARANYRGSDSWLNTNTSAPCETRLVRRGCRGPPRALLSACDHDFL</sequence>
<accession>A0A4C1XZ30</accession>
<protein>
    <submittedName>
        <fullName evidence="2">Uncharacterized protein</fullName>
    </submittedName>
</protein>
<organism evidence="2 3">
    <name type="scientific">Eumeta variegata</name>
    <name type="common">Bagworm moth</name>
    <name type="synonym">Eumeta japonica</name>
    <dbReference type="NCBI Taxonomy" id="151549"/>
    <lineage>
        <taxon>Eukaryota</taxon>
        <taxon>Metazoa</taxon>
        <taxon>Ecdysozoa</taxon>
        <taxon>Arthropoda</taxon>
        <taxon>Hexapoda</taxon>
        <taxon>Insecta</taxon>
        <taxon>Pterygota</taxon>
        <taxon>Neoptera</taxon>
        <taxon>Endopterygota</taxon>
        <taxon>Lepidoptera</taxon>
        <taxon>Glossata</taxon>
        <taxon>Ditrysia</taxon>
        <taxon>Tineoidea</taxon>
        <taxon>Psychidae</taxon>
        <taxon>Oiketicinae</taxon>
        <taxon>Eumeta</taxon>
    </lineage>
</organism>
<gene>
    <name evidence="2" type="ORF">EVAR_38650_1</name>
</gene>
<proteinExistence type="predicted"/>
<name>A0A4C1XZ30_EUMVA</name>
<evidence type="ECO:0000313" key="3">
    <source>
        <dbReference type="Proteomes" id="UP000299102"/>
    </source>
</evidence>
<feature type="region of interest" description="Disordered" evidence="1">
    <location>
        <begin position="1"/>
        <end position="36"/>
    </location>
</feature>
<keyword evidence="3" id="KW-1185">Reference proteome</keyword>
<dbReference type="EMBL" id="BGZK01001010">
    <property type="protein sequence ID" value="GBP68413.1"/>
    <property type="molecule type" value="Genomic_DNA"/>
</dbReference>
<evidence type="ECO:0000313" key="2">
    <source>
        <dbReference type="EMBL" id="GBP68413.1"/>
    </source>
</evidence>
<dbReference type="Proteomes" id="UP000299102">
    <property type="component" value="Unassembled WGS sequence"/>
</dbReference>